<reference evidence="4" key="1">
    <citation type="journal article" date="2014" name="Int. J. Syst. Evol. Microbiol.">
        <title>Complete genome sequence of Corynebacterium casei LMG S-19264T (=DSM 44701T), isolated from a smear-ripened cheese.</title>
        <authorList>
            <consortium name="US DOE Joint Genome Institute (JGI-PGF)"/>
            <person name="Walter F."/>
            <person name="Albersmeier A."/>
            <person name="Kalinowski J."/>
            <person name="Ruckert C."/>
        </authorList>
    </citation>
    <scope>NUCLEOTIDE SEQUENCE</scope>
    <source>
        <strain evidence="4">CGMCC 1.15454</strain>
    </source>
</reference>
<evidence type="ECO:0000259" key="3">
    <source>
        <dbReference type="SMART" id="SM01007"/>
    </source>
</evidence>
<keyword evidence="1" id="KW-0479">Metal-binding</keyword>
<dbReference type="Proteomes" id="UP000621492">
    <property type="component" value="Unassembled WGS sequence"/>
</dbReference>
<dbReference type="InterPro" id="IPR036409">
    <property type="entry name" value="Aldolase_II/adducin_N_sf"/>
</dbReference>
<proteinExistence type="predicted"/>
<sequence length="213" mass="23943">MNLISKLIDTGNYLQQRRLAWGNSGNMSARYSEDSMIMTGSGTNMGDLTEDDFVRVNIDSQKWEGTKWPSKEIPMHRSIYLSRSDANVIIHASPFWSTLIACSEQKIDSKLFIESMYYLQAISYVDYFHPGSTELGKGVARAGEEANVIFLKNHGVIVFDDSFEEAKMRIETLELACKMVVLSKASSIPLSVLSEETAQDFVENSVYKRGGKK</sequence>
<protein>
    <submittedName>
        <fullName evidence="4">Class II aldolase</fullName>
    </submittedName>
</protein>
<dbReference type="GO" id="GO:0005829">
    <property type="term" value="C:cytosol"/>
    <property type="evidence" value="ECO:0007669"/>
    <property type="project" value="TreeGrafter"/>
</dbReference>
<organism evidence="4 5">
    <name type="scientific">Lentibacillus populi</name>
    <dbReference type="NCBI Taxonomy" id="1827502"/>
    <lineage>
        <taxon>Bacteria</taxon>
        <taxon>Bacillati</taxon>
        <taxon>Bacillota</taxon>
        <taxon>Bacilli</taxon>
        <taxon>Bacillales</taxon>
        <taxon>Bacillaceae</taxon>
        <taxon>Lentibacillus</taxon>
    </lineage>
</organism>
<dbReference type="EMBL" id="BMJD01000022">
    <property type="protein sequence ID" value="GGB48145.1"/>
    <property type="molecule type" value="Genomic_DNA"/>
</dbReference>
<dbReference type="PANTHER" id="PTHR22789">
    <property type="entry name" value="FUCULOSE PHOSPHATE ALDOLASE"/>
    <property type="match status" value="1"/>
</dbReference>
<name>A0A9W5X6G0_9BACI</name>
<keyword evidence="2" id="KW-0456">Lyase</keyword>
<evidence type="ECO:0000313" key="4">
    <source>
        <dbReference type="EMBL" id="GGB48145.1"/>
    </source>
</evidence>
<dbReference type="InterPro" id="IPR050197">
    <property type="entry name" value="Aldolase_class_II_sugar_metab"/>
</dbReference>
<evidence type="ECO:0000313" key="5">
    <source>
        <dbReference type="Proteomes" id="UP000621492"/>
    </source>
</evidence>
<accession>A0A9W5X6G0</accession>
<dbReference type="SUPFAM" id="SSF53639">
    <property type="entry name" value="AraD/HMP-PK domain-like"/>
    <property type="match status" value="1"/>
</dbReference>
<dbReference type="RefSeq" id="WP_155555203.1">
    <property type="nucleotide sequence ID" value="NZ_BMJD01000022.1"/>
</dbReference>
<evidence type="ECO:0000256" key="1">
    <source>
        <dbReference type="ARBA" id="ARBA00022723"/>
    </source>
</evidence>
<feature type="domain" description="Class II aldolase/adducin N-terminal" evidence="3">
    <location>
        <begin position="5"/>
        <end position="181"/>
    </location>
</feature>
<gene>
    <name evidence="4" type="ORF">GCM10011409_27120</name>
</gene>
<dbReference type="GO" id="GO:0016832">
    <property type="term" value="F:aldehyde-lyase activity"/>
    <property type="evidence" value="ECO:0007669"/>
    <property type="project" value="TreeGrafter"/>
</dbReference>
<dbReference type="AlphaFoldDB" id="A0A9W5X6G0"/>
<reference evidence="4" key="2">
    <citation type="submission" date="2020-09" db="EMBL/GenBank/DDBJ databases">
        <authorList>
            <person name="Sun Q."/>
            <person name="Zhou Y."/>
        </authorList>
    </citation>
    <scope>NUCLEOTIDE SEQUENCE</scope>
    <source>
        <strain evidence="4">CGMCC 1.15454</strain>
    </source>
</reference>
<comment type="caution">
    <text evidence="4">The sequence shown here is derived from an EMBL/GenBank/DDBJ whole genome shotgun (WGS) entry which is preliminary data.</text>
</comment>
<keyword evidence="5" id="KW-1185">Reference proteome</keyword>
<dbReference type="GO" id="GO:0019323">
    <property type="term" value="P:pentose catabolic process"/>
    <property type="evidence" value="ECO:0007669"/>
    <property type="project" value="TreeGrafter"/>
</dbReference>
<dbReference type="SMART" id="SM01007">
    <property type="entry name" value="Aldolase_II"/>
    <property type="match status" value="1"/>
</dbReference>
<dbReference type="PANTHER" id="PTHR22789:SF0">
    <property type="entry name" value="3-OXO-TETRONATE 4-PHOSPHATE DECARBOXYLASE-RELATED"/>
    <property type="match status" value="1"/>
</dbReference>
<evidence type="ECO:0000256" key="2">
    <source>
        <dbReference type="ARBA" id="ARBA00023239"/>
    </source>
</evidence>
<dbReference type="Pfam" id="PF00596">
    <property type="entry name" value="Aldolase_II"/>
    <property type="match status" value="1"/>
</dbReference>
<dbReference type="GO" id="GO:0046872">
    <property type="term" value="F:metal ion binding"/>
    <property type="evidence" value="ECO:0007669"/>
    <property type="project" value="UniProtKB-KW"/>
</dbReference>
<dbReference type="Gene3D" id="3.40.225.10">
    <property type="entry name" value="Class II aldolase/adducin N-terminal domain"/>
    <property type="match status" value="1"/>
</dbReference>
<dbReference type="InterPro" id="IPR001303">
    <property type="entry name" value="Aldolase_II/adducin_N"/>
</dbReference>